<evidence type="ECO:0000313" key="1">
    <source>
        <dbReference type="EMBL" id="ULT80049.1"/>
    </source>
</evidence>
<protein>
    <submittedName>
        <fullName evidence="1">Uncharacterized protein</fullName>
    </submittedName>
</protein>
<organism evidence="1 2">
    <name type="scientific">Caenorhabditis briggsae</name>
    <dbReference type="NCBI Taxonomy" id="6238"/>
    <lineage>
        <taxon>Eukaryota</taxon>
        <taxon>Metazoa</taxon>
        <taxon>Ecdysozoa</taxon>
        <taxon>Nematoda</taxon>
        <taxon>Chromadorea</taxon>
        <taxon>Rhabditida</taxon>
        <taxon>Rhabditina</taxon>
        <taxon>Rhabditomorpha</taxon>
        <taxon>Rhabditoidea</taxon>
        <taxon>Rhabditidae</taxon>
        <taxon>Peloderinae</taxon>
        <taxon>Caenorhabditis</taxon>
    </lineage>
</organism>
<name>A0AAE8ZNU1_CAEBR</name>
<accession>A0AAE8ZNU1</accession>
<reference evidence="1 2" key="1">
    <citation type="submission" date="2022-05" db="EMBL/GenBank/DDBJ databases">
        <title>Chromosome-level reference genomes for two strains of Caenorhabditis briggsae: an improved platform for comparative genomics.</title>
        <authorList>
            <person name="Stevens L."/>
            <person name="Andersen E.C."/>
        </authorList>
    </citation>
    <scope>NUCLEOTIDE SEQUENCE [LARGE SCALE GENOMIC DNA]</scope>
    <source>
        <strain evidence="1">QX1410_ONT</strain>
        <tissue evidence="1">Whole-organism</tissue>
    </source>
</reference>
<dbReference type="Proteomes" id="UP000827892">
    <property type="component" value="Chromosome X"/>
</dbReference>
<dbReference type="EMBL" id="CP090896">
    <property type="protein sequence ID" value="ULT80049.1"/>
    <property type="molecule type" value="Genomic_DNA"/>
</dbReference>
<sequence>MVQSNTLLHVAPIPTSRCHPIFLILSSSFTPSTLLISNLLAPSTLSSGKTANRALLLHLKMRETQPTTSIRRYESKKDYDEEDEELVYWYYED</sequence>
<dbReference type="AlphaFoldDB" id="A0AAE8ZNU1"/>
<gene>
    <name evidence="1" type="ORF">L3Y34_010553</name>
</gene>
<evidence type="ECO:0000313" key="2">
    <source>
        <dbReference type="Proteomes" id="UP000827892"/>
    </source>
</evidence>
<proteinExistence type="predicted"/>